<dbReference type="GO" id="GO:0005085">
    <property type="term" value="F:guanyl-nucleotide exchange factor activity"/>
    <property type="evidence" value="ECO:0007669"/>
    <property type="project" value="InterPro"/>
</dbReference>
<sequence>MSLPGNGIFVVRGEMSTLMTAMRRGTRWSSHLSAYVDENKDGLMKLFMDLKQELNRTKDLRSIEPDIFLAPFLEVIRTDETTGAVTSLALSAINKFLSYGLLDPTSKNLAVTVENIVDAVTNARFMVTDQSSDGVTLFHIVEVLHTIMRGPEGSVLTNEAVCEVVISCLRICFDQKYNELLRRSAEQALKDMVLLLFMRLPQFSEDSKDTGLSKKMQMMTAAIEKDNKHTTSKRIIRNQTSPVNDSELSQSFKSFELSGEEKEEERKFSTVSAPDKDFNSPFHTLADVSASPEAVAAQLETLSSATALDFQAGKIIDLHGAMMQAPANGNEMKEDVVAVSSEQQSPESMDIGMSTTKSEENLEERSHSPLAPGTSTIANNEYINSVGVRFTQQNSMDNSDGLAPLLPYGLPCIQQCLRILITLCDPLDKQNTEPMMHMGLSLLTVAFEVGADNIGKYESLLQLVKDDLCRNLFALMNVERLSIFSADLQLCFLLFESLRGHLKFQLEAYLKKICEIIASDNPKTPYEMRELALDNLLQLWRLPGFVTELYINYDCALYCSDLFENITNLLSKYTLSATTAVYNTHIIAMDTLLSVVDSIESNCLPIYDNSAINPTPLPSNRHSRHNSDLESIVIGDVNLPEDSKVENISKFINCAPRLRVPPTSNSTSQSITREYLAEIKRKKNTLRQGTELFNQKPQKGIQYLQDHGILKARLDPREVALFLRENPGLDKKMIGDYISVKKKKDDDPDILMNFVETFNFVGLRIDQALRLYLESFRLPGEAPLIFMVLEYFADHWHIVFYFDYVFMKKQNGEPFANNDAAFKLAYAVIMLNMDQHNLNAKRRNQPMTQEGFLKNLRGLNGKGDFNQDMLASIFNSIKNEEIVVPAEQTGLVRENYLWKVLLRRGVGPDGTFSYAQDSNYDMEIFKIIWGPSLSALSFMFDKSSDNGYQRTLTGFTKCAGISFYYDLHEDFDALVLTLCKFTTLLPSAQQEVTSPTFNEIVQAVNFGLNPKAQAAMRTVFGLVHDYGDCLHESWRQILELYLQLFRLKLLPKTLMEVEDFCEPSGKTQLILEKPAQKQESGLFSSLYSYLSSDGQREPSFEERECIKIAKKCIKECQLDQQSTFVHLKSLQELIKHVLAFLKAPSVHKSISLPYAEDVVVFWMEFLVKIVIYNRDRMIPLWTPVRDQMYLLLMGGASCSYDYLLGRGVVALLKLAIYLMCNEELCPSVLDSLKMLLMLKPAVILRISKQISIGMYELLKTSAHNIHTKQDWQIIFTLLECVGAGAEPPDIEDATLPIPNGFSAKSDGALSSEDDSGLPDRGYISDSEITNKQMVPKEKLQPNSNTSSPFPSSPTSENWILINKDTDLNALSRPQSPPTSSLNGSIPSLSGLVYNCKLSEHSPLALFKCWDTLAFIVRNVAHITPYNFESCVRCIRTFVEACRDGGFKQRYKNEAAPPSGWQQKKRNSHKRQERSNERRHLTAQEFGNYDQRIDCEENDEIDLAQRYETLSIQLLDLMYTLYTRTAQIFRYWAEEGSEVPQFSGPKLWAQGWCPLLQGIARLATDRRREVRTYAISCLQQRALLVHDLQTLSGSEWASCFHQVLFPLLNELLPDSPAVAHLDCVLLEESRIRTATIMSKVFLHHLNPLIELGEVFNELWINILDYIEKFMQVGSDMLSEQMQEILKNMLLVMHSVRVFHNQDGSIHLALWQLTWKRIGDFLPNLKDELFHDEGKFEQALRGLLLQNKYEQSLKQLKFREQDISKSLIKPNRTQVMAHIKNNINTALTSQKSTITSMATTTATATAMSKNVSNNSHSNNLTPSVIVLPQQNHQIVEQTSPLISPMESPRHSIILQPPSADLLQQPIILGQIPPNQLENMPFIVPYQETTISQTVNPELPSTSMAISNNRTELRSTPENESTIPITTTTSTIRTNVSNRPTSSRAQGRSLPLSSTWIDNDMNNISTGNSLSFSIELPDTSTDLNDMNRNRRHSDANQRRRRANHESENDQNNIKHLVREHYNYCFQRHQQYQEQEQQKTQQQKEAVNTSSRLDTSTSLLNSSLLGGDEVLTLAESESEFMALQDVEEDVKLPLSHLTTSNAYPSLTKQPNPVIVHSFTPLFVPPSAAQSGTDIYEEYVQNPYNLTLQQTQLPEISLVSVEQSHRETEQIVQQFEQRERQQEQAPQSQPEQEQQDRRHPRPPAITRSQTPNILNYFANTI</sequence>
<dbReference type="InterPro" id="IPR056604">
    <property type="entry name" value="GBF1-like_TPR"/>
</dbReference>
<feature type="compositionally biased region" description="Basic and acidic residues" evidence="1">
    <location>
        <begin position="357"/>
        <end position="367"/>
    </location>
</feature>
<feature type="compositionally biased region" description="Polar residues" evidence="1">
    <location>
        <begin position="1937"/>
        <end position="1955"/>
    </location>
</feature>
<dbReference type="InterPro" id="IPR032691">
    <property type="entry name" value="Mon2/Sec7/BIG1-like_HUS"/>
</dbReference>
<feature type="region of interest" description="Disordered" evidence="1">
    <location>
        <begin position="1452"/>
        <end position="1479"/>
    </location>
</feature>
<dbReference type="STRING" id="37546.A0A1B0G9T3"/>
<feature type="domain" description="SEC7" evidence="2">
    <location>
        <begin position="675"/>
        <end position="880"/>
    </location>
</feature>
<dbReference type="Pfam" id="PF12783">
    <property type="entry name" value="Sec7-like_HUS"/>
    <property type="match status" value="1"/>
</dbReference>
<evidence type="ECO:0000313" key="3">
    <source>
        <dbReference type="EnsemblMetazoa" id="GMOY010070-PA"/>
    </source>
</evidence>
<dbReference type="GO" id="GO:0012505">
    <property type="term" value="C:endomembrane system"/>
    <property type="evidence" value="ECO:0007669"/>
    <property type="project" value="UniProtKB-ARBA"/>
</dbReference>
<dbReference type="PANTHER" id="PTHR10663">
    <property type="entry name" value="GUANYL-NUCLEOTIDE EXCHANGE FACTOR"/>
    <property type="match status" value="1"/>
</dbReference>
<dbReference type="SUPFAM" id="SSF48371">
    <property type="entry name" value="ARM repeat"/>
    <property type="match status" value="1"/>
</dbReference>
<feature type="region of interest" description="Disordered" evidence="1">
    <location>
        <begin position="1907"/>
        <end position="1955"/>
    </location>
</feature>
<feature type="compositionally biased region" description="Low complexity" evidence="1">
    <location>
        <begin position="1341"/>
        <end position="1355"/>
    </location>
</feature>
<evidence type="ECO:0000259" key="2">
    <source>
        <dbReference type="PROSITE" id="PS50190"/>
    </source>
</evidence>
<dbReference type="GO" id="GO:0016192">
    <property type="term" value="P:vesicle-mediated transport"/>
    <property type="evidence" value="ECO:0007669"/>
    <property type="project" value="UniProtKB-ARBA"/>
</dbReference>
<dbReference type="CDD" id="cd00171">
    <property type="entry name" value="Sec7"/>
    <property type="match status" value="1"/>
</dbReference>
<organism evidence="3 4">
    <name type="scientific">Glossina morsitans morsitans</name>
    <name type="common">Savannah tsetse fly</name>
    <dbReference type="NCBI Taxonomy" id="37546"/>
    <lineage>
        <taxon>Eukaryota</taxon>
        <taxon>Metazoa</taxon>
        <taxon>Ecdysozoa</taxon>
        <taxon>Arthropoda</taxon>
        <taxon>Hexapoda</taxon>
        <taxon>Insecta</taxon>
        <taxon>Pterygota</taxon>
        <taxon>Neoptera</taxon>
        <taxon>Endopterygota</taxon>
        <taxon>Diptera</taxon>
        <taxon>Brachycera</taxon>
        <taxon>Muscomorpha</taxon>
        <taxon>Hippoboscoidea</taxon>
        <taxon>Glossinidae</taxon>
        <taxon>Glossina</taxon>
    </lineage>
</organism>
<dbReference type="Gene3D" id="1.10.1000.11">
    <property type="entry name" value="Arf Nucleotide-binding Site Opener,domain 2"/>
    <property type="match status" value="1"/>
</dbReference>
<feature type="region of interest" description="Disordered" evidence="1">
    <location>
        <begin position="2169"/>
        <end position="2205"/>
    </location>
</feature>
<accession>A0A1B0G9T3</accession>
<proteinExistence type="predicted"/>
<dbReference type="SMART" id="SM00222">
    <property type="entry name" value="Sec7"/>
    <property type="match status" value="1"/>
</dbReference>
<dbReference type="GO" id="GO:0005737">
    <property type="term" value="C:cytoplasm"/>
    <property type="evidence" value="ECO:0007669"/>
    <property type="project" value="UniProtKB-ARBA"/>
</dbReference>
<reference evidence="3" key="1">
    <citation type="submission" date="2020-05" db="UniProtKB">
        <authorList>
            <consortium name="EnsemblMetazoa"/>
        </authorList>
    </citation>
    <scope>IDENTIFICATION</scope>
    <source>
        <strain evidence="3">Yale</strain>
    </source>
</reference>
<dbReference type="SUPFAM" id="SSF48425">
    <property type="entry name" value="Sec7 domain"/>
    <property type="match status" value="1"/>
</dbReference>
<feature type="compositionally biased region" description="Low complexity" evidence="1">
    <location>
        <begin position="1915"/>
        <end position="1936"/>
    </location>
</feature>
<evidence type="ECO:0000256" key="1">
    <source>
        <dbReference type="SAM" id="MobiDB-lite"/>
    </source>
</evidence>
<dbReference type="Gene3D" id="1.10.220.20">
    <property type="match status" value="1"/>
</dbReference>
<keyword evidence="4" id="KW-1185">Reference proteome</keyword>
<dbReference type="Proteomes" id="UP000092444">
    <property type="component" value="Unassembled WGS sequence"/>
</dbReference>
<protein>
    <recommendedName>
        <fullName evidence="2">SEC7 domain-containing protein</fullName>
    </recommendedName>
</protein>
<feature type="compositionally biased region" description="Low complexity" evidence="1">
    <location>
        <begin position="2178"/>
        <end position="2187"/>
    </location>
</feature>
<dbReference type="Pfam" id="PF23325">
    <property type="entry name" value="TPR_28"/>
    <property type="match status" value="1"/>
</dbReference>
<feature type="region of interest" description="Disordered" evidence="1">
    <location>
        <begin position="341"/>
        <end position="374"/>
    </location>
</feature>
<feature type="compositionally biased region" description="Basic and acidic residues" evidence="1">
    <location>
        <begin position="1982"/>
        <end position="2004"/>
    </location>
</feature>
<feature type="region of interest" description="Disordered" evidence="1">
    <location>
        <begin position="2027"/>
        <end position="2050"/>
    </location>
</feature>
<feature type="region of interest" description="Disordered" evidence="1">
    <location>
        <begin position="1976"/>
        <end position="2009"/>
    </location>
</feature>
<dbReference type="PROSITE" id="PS50190">
    <property type="entry name" value="SEC7"/>
    <property type="match status" value="1"/>
</dbReference>
<dbReference type="PhylomeDB" id="A0A1B0G9T3"/>
<dbReference type="VEuPathDB" id="VectorBase:GMOY010070"/>
<dbReference type="InterPro" id="IPR023394">
    <property type="entry name" value="Sec7_C_sf"/>
</dbReference>
<feature type="region of interest" description="Disordered" evidence="1">
    <location>
        <begin position="1333"/>
        <end position="1356"/>
    </location>
</feature>
<dbReference type="PANTHER" id="PTHR10663:SF388">
    <property type="entry name" value="GOLGI-SPECIFIC BREFELDIN A-RESISTANCE GUANINE NUCLEOTIDE EXCHANGE FACTOR 1"/>
    <property type="match status" value="1"/>
</dbReference>
<dbReference type="GO" id="GO:0032012">
    <property type="term" value="P:regulation of ARF protein signal transduction"/>
    <property type="evidence" value="ECO:0007669"/>
    <property type="project" value="InterPro"/>
</dbReference>
<dbReference type="InterPro" id="IPR016024">
    <property type="entry name" value="ARM-type_fold"/>
</dbReference>
<dbReference type="Pfam" id="PF01369">
    <property type="entry name" value="Sec7"/>
    <property type="match status" value="1"/>
</dbReference>
<dbReference type="InterPro" id="IPR000904">
    <property type="entry name" value="Sec7_dom"/>
</dbReference>
<feature type="compositionally biased region" description="Basic residues" evidence="1">
    <location>
        <begin position="1462"/>
        <end position="1471"/>
    </location>
</feature>
<name>A0A1B0G9T3_GLOMM</name>
<dbReference type="InterPro" id="IPR035999">
    <property type="entry name" value="Sec7_dom_sf"/>
</dbReference>
<dbReference type="EMBL" id="CCAG010007026">
    <property type="status" value="NOT_ANNOTATED_CDS"/>
    <property type="molecule type" value="Genomic_DNA"/>
</dbReference>
<evidence type="ECO:0000313" key="4">
    <source>
        <dbReference type="Proteomes" id="UP000092444"/>
    </source>
</evidence>
<dbReference type="EnsemblMetazoa" id="GMOY010070-RA">
    <property type="protein sequence ID" value="GMOY010070-PA"/>
    <property type="gene ID" value="GMOY010070"/>
</dbReference>